<keyword evidence="5" id="KW-1185">Reference proteome</keyword>
<evidence type="ECO:0000313" key="5">
    <source>
        <dbReference type="Proteomes" id="UP001055115"/>
    </source>
</evidence>
<evidence type="ECO:0000259" key="3">
    <source>
        <dbReference type="Pfam" id="PF01425"/>
    </source>
</evidence>
<organism evidence="4 5">
    <name type="scientific">Colletotrichum spaethianum</name>
    <dbReference type="NCBI Taxonomy" id="700344"/>
    <lineage>
        <taxon>Eukaryota</taxon>
        <taxon>Fungi</taxon>
        <taxon>Dikarya</taxon>
        <taxon>Ascomycota</taxon>
        <taxon>Pezizomycotina</taxon>
        <taxon>Sordariomycetes</taxon>
        <taxon>Hypocreomycetidae</taxon>
        <taxon>Glomerellales</taxon>
        <taxon>Glomerellaceae</taxon>
        <taxon>Colletotrichum</taxon>
        <taxon>Colletotrichum spaethianum species complex</taxon>
    </lineage>
</organism>
<protein>
    <submittedName>
        <fullName evidence="4">Acetamidase</fullName>
    </submittedName>
</protein>
<evidence type="ECO:0000256" key="1">
    <source>
        <dbReference type="ARBA" id="ARBA00009199"/>
    </source>
</evidence>
<dbReference type="EMBL" id="BQXU01000031">
    <property type="protein sequence ID" value="GKT49672.1"/>
    <property type="molecule type" value="Genomic_DNA"/>
</dbReference>
<reference evidence="4 5" key="1">
    <citation type="submission" date="2022-03" db="EMBL/GenBank/DDBJ databases">
        <title>Genome data of Colletotrichum spp.</title>
        <authorList>
            <person name="Utami Y.D."/>
            <person name="Hiruma K."/>
        </authorList>
    </citation>
    <scope>NUCLEOTIDE SEQUENCE [LARGE SCALE GENOMIC DNA]</scope>
    <source>
        <strain evidence="4 5">MAFF 239500</strain>
    </source>
</reference>
<sequence length="232" mass="25269">MANSVDDLSLLMETALAQRPWEYDASAVGTPWRTLDDDKALTIGVLPEDPEYPLQPPVRRALGEAVLALVAAGHDVFRLPSDPSRDAGLGSKLGFLFFSMNSSGLDALENEIGEPLVTSVKRNTNPFTDSKPSKPPVSPELDKAHQLGEFLGLRASYANSWRKIWREHDLDVVVGPGAISTAVPHDTYGVPVYTLMWNVLDYPAGVIPYGIASMAKDPQYQKATTPFDADCE</sequence>
<dbReference type="PANTHER" id="PTHR46072">
    <property type="entry name" value="AMIDASE-RELATED-RELATED"/>
    <property type="match status" value="1"/>
</dbReference>
<comment type="similarity">
    <text evidence="1">Belongs to the amidase family.</text>
</comment>
<dbReference type="Pfam" id="PF01425">
    <property type="entry name" value="Amidase"/>
    <property type="match status" value="1"/>
</dbReference>
<dbReference type="AlphaFoldDB" id="A0AA37PCH0"/>
<dbReference type="Gene3D" id="3.90.1300.10">
    <property type="entry name" value="Amidase signature (AS) domain"/>
    <property type="match status" value="1"/>
</dbReference>
<proteinExistence type="inferred from homology"/>
<dbReference type="PANTHER" id="PTHR46072:SF3">
    <property type="entry name" value="AMIDASE"/>
    <property type="match status" value="1"/>
</dbReference>
<evidence type="ECO:0000256" key="2">
    <source>
        <dbReference type="ARBA" id="ARBA00022801"/>
    </source>
</evidence>
<accession>A0AA37PCH0</accession>
<keyword evidence="2" id="KW-0378">Hydrolase</keyword>
<dbReference type="InterPro" id="IPR036928">
    <property type="entry name" value="AS_sf"/>
</dbReference>
<dbReference type="RefSeq" id="XP_049132022.1">
    <property type="nucleotide sequence ID" value="XM_049276065.1"/>
</dbReference>
<gene>
    <name evidence="4" type="ORF">ColSpa_09853</name>
</gene>
<dbReference type="GO" id="GO:0016787">
    <property type="term" value="F:hydrolase activity"/>
    <property type="evidence" value="ECO:0007669"/>
    <property type="project" value="UniProtKB-KW"/>
</dbReference>
<dbReference type="Proteomes" id="UP001055115">
    <property type="component" value="Unassembled WGS sequence"/>
</dbReference>
<dbReference type="InterPro" id="IPR023631">
    <property type="entry name" value="Amidase_dom"/>
</dbReference>
<dbReference type="SUPFAM" id="SSF75304">
    <property type="entry name" value="Amidase signature (AS) enzymes"/>
    <property type="match status" value="1"/>
</dbReference>
<comment type="caution">
    <text evidence="4">The sequence shown here is derived from an EMBL/GenBank/DDBJ whole genome shotgun (WGS) entry which is preliminary data.</text>
</comment>
<dbReference type="GeneID" id="73330655"/>
<name>A0AA37PCH0_9PEZI</name>
<evidence type="ECO:0000313" key="4">
    <source>
        <dbReference type="EMBL" id="GKT49672.1"/>
    </source>
</evidence>
<feature type="domain" description="Amidase" evidence="3">
    <location>
        <begin position="1"/>
        <end position="214"/>
    </location>
</feature>